<feature type="region of interest" description="Disordered" evidence="1">
    <location>
        <begin position="72"/>
        <end position="104"/>
    </location>
</feature>
<name>R7UB00_CAPTE</name>
<evidence type="ECO:0000313" key="3">
    <source>
        <dbReference type="EnsemblMetazoa" id="CapteP198358"/>
    </source>
</evidence>
<dbReference type="AlphaFoldDB" id="R7UB00"/>
<reference evidence="3" key="3">
    <citation type="submission" date="2015-06" db="UniProtKB">
        <authorList>
            <consortium name="EnsemblMetazoa"/>
        </authorList>
    </citation>
    <scope>IDENTIFICATION</scope>
</reference>
<dbReference type="Proteomes" id="UP000014760">
    <property type="component" value="Unassembled WGS sequence"/>
</dbReference>
<accession>R7UB00</accession>
<feature type="compositionally biased region" description="Basic and acidic residues" evidence="1">
    <location>
        <begin position="84"/>
        <end position="104"/>
    </location>
</feature>
<gene>
    <name evidence="2" type="ORF">CAPTEDRAFT_198358</name>
</gene>
<evidence type="ECO:0000313" key="4">
    <source>
        <dbReference type="Proteomes" id="UP000014760"/>
    </source>
</evidence>
<dbReference type="EnsemblMetazoa" id="CapteT198358">
    <property type="protein sequence ID" value="CapteP198358"/>
    <property type="gene ID" value="CapteG198358"/>
</dbReference>
<organism evidence="2">
    <name type="scientific">Capitella teleta</name>
    <name type="common">Polychaete worm</name>
    <dbReference type="NCBI Taxonomy" id="283909"/>
    <lineage>
        <taxon>Eukaryota</taxon>
        <taxon>Metazoa</taxon>
        <taxon>Spiralia</taxon>
        <taxon>Lophotrochozoa</taxon>
        <taxon>Annelida</taxon>
        <taxon>Polychaeta</taxon>
        <taxon>Sedentaria</taxon>
        <taxon>Scolecida</taxon>
        <taxon>Capitellidae</taxon>
        <taxon>Capitella</taxon>
    </lineage>
</organism>
<proteinExistence type="predicted"/>
<dbReference type="EMBL" id="AMQN01001545">
    <property type="status" value="NOT_ANNOTATED_CDS"/>
    <property type="molecule type" value="Genomic_DNA"/>
</dbReference>
<keyword evidence="4" id="KW-1185">Reference proteome</keyword>
<evidence type="ECO:0000256" key="1">
    <source>
        <dbReference type="SAM" id="MobiDB-lite"/>
    </source>
</evidence>
<reference evidence="4" key="1">
    <citation type="submission" date="2012-12" db="EMBL/GenBank/DDBJ databases">
        <authorList>
            <person name="Hellsten U."/>
            <person name="Grimwood J."/>
            <person name="Chapman J.A."/>
            <person name="Shapiro H."/>
            <person name="Aerts A."/>
            <person name="Otillar R.P."/>
            <person name="Terry A.Y."/>
            <person name="Boore J.L."/>
            <person name="Simakov O."/>
            <person name="Marletaz F."/>
            <person name="Cho S.-J."/>
            <person name="Edsinger-Gonzales E."/>
            <person name="Havlak P."/>
            <person name="Kuo D.-H."/>
            <person name="Larsson T."/>
            <person name="Lv J."/>
            <person name="Arendt D."/>
            <person name="Savage R."/>
            <person name="Osoegawa K."/>
            <person name="de Jong P."/>
            <person name="Lindberg D.R."/>
            <person name="Seaver E.C."/>
            <person name="Weisblat D.A."/>
            <person name="Putnam N.H."/>
            <person name="Grigoriev I.V."/>
            <person name="Rokhsar D.S."/>
        </authorList>
    </citation>
    <scope>NUCLEOTIDE SEQUENCE</scope>
    <source>
        <strain evidence="4">I ESC-2004</strain>
    </source>
</reference>
<dbReference type="HOGENOM" id="CLU_2099171_0_0_1"/>
<reference evidence="2 4" key="2">
    <citation type="journal article" date="2013" name="Nature">
        <title>Insights into bilaterian evolution from three spiralian genomes.</title>
        <authorList>
            <person name="Simakov O."/>
            <person name="Marletaz F."/>
            <person name="Cho S.J."/>
            <person name="Edsinger-Gonzales E."/>
            <person name="Havlak P."/>
            <person name="Hellsten U."/>
            <person name="Kuo D.H."/>
            <person name="Larsson T."/>
            <person name="Lv J."/>
            <person name="Arendt D."/>
            <person name="Savage R."/>
            <person name="Osoegawa K."/>
            <person name="de Jong P."/>
            <person name="Grimwood J."/>
            <person name="Chapman J.A."/>
            <person name="Shapiro H."/>
            <person name="Aerts A."/>
            <person name="Otillar R.P."/>
            <person name="Terry A.Y."/>
            <person name="Boore J.L."/>
            <person name="Grigoriev I.V."/>
            <person name="Lindberg D.R."/>
            <person name="Seaver E.C."/>
            <person name="Weisblat D.A."/>
            <person name="Putnam N.H."/>
            <person name="Rokhsar D.S."/>
        </authorList>
    </citation>
    <scope>NUCLEOTIDE SEQUENCE</scope>
    <source>
        <strain evidence="2 4">I ESC-2004</strain>
    </source>
</reference>
<protein>
    <submittedName>
        <fullName evidence="2 3">Uncharacterized protein</fullName>
    </submittedName>
</protein>
<dbReference type="EMBL" id="KB303456">
    <property type="protein sequence ID" value="ELU03169.1"/>
    <property type="molecule type" value="Genomic_DNA"/>
</dbReference>
<evidence type="ECO:0000313" key="2">
    <source>
        <dbReference type="EMBL" id="ELU03169.1"/>
    </source>
</evidence>
<sequence>MTECVKLLRKSCIVLMIRNLHLIGIKQGYIPMLSLLISRNQSYTRSDKMSSRVREANSDIPDKYFIRWSNAFRTPPPTEDDENQQMKDWDETKGRSKENNEKADVISNLLVSDERM</sequence>